<dbReference type="OrthoDB" id="420669at2759"/>
<dbReference type="InterPro" id="IPR023201">
    <property type="entry name" value="SecY_dom_sf"/>
</dbReference>
<dbReference type="Gene3D" id="1.10.3370.10">
    <property type="entry name" value="SecY subunit domain"/>
    <property type="match status" value="1"/>
</dbReference>
<keyword evidence="2" id="KW-1133">Transmembrane helix</keyword>
<proteinExistence type="predicted"/>
<accession>A0A7J6G9M1</accession>
<reference evidence="3 4" key="1">
    <citation type="journal article" date="2020" name="bioRxiv">
        <title>Sequence and annotation of 42 cannabis genomes reveals extensive copy number variation in cannabinoid synthesis and pathogen resistance genes.</title>
        <authorList>
            <person name="Mckernan K.J."/>
            <person name="Helbert Y."/>
            <person name="Kane L.T."/>
            <person name="Ebling H."/>
            <person name="Zhang L."/>
            <person name="Liu B."/>
            <person name="Eaton Z."/>
            <person name="Mclaughlin S."/>
            <person name="Kingan S."/>
            <person name="Baybayan P."/>
            <person name="Concepcion G."/>
            <person name="Jordan M."/>
            <person name="Riva A."/>
            <person name="Barbazuk W."/>
            <person name="Harkins T."/>
        </authorList>
    </citation>
    <scope>NUCLEOTIDE SEQUENCE [LARGE SCALE GENOMIC DNA]</scope>
    <source>
        <strain evidence="4">cv. Jamaican Lion 4</strain>
        <tissue evidence="3">Leaf</tissue>
    </source>
</reference>
<evidence type="ECO:0000313" key="3">
    <source>
        <dbReference type="EMBL" id="KAF4379502.1"/>
    </source>
</evidence>
<dbReference type="GO" id="GO:0015031">
    <property type="term" value="P:protein transport"/>
    <property type="evidence" value="ECO:0007669"/>
    <property type="project" value="InterPro"/>
</dbReference>
<keyword evidence="2" id="KW-0812">Transmembrane</keyword>
<organism evidence="3 4">
    <name type="scientific">Cannabis sativa</name>
    <name type="common">Hemp</name>
    <name type="synonym">Marijuana</name>
    <dbReference type="NCBI Taxonomy" id="3483"/>
    <lineage>
        <taxon>Eukaryota</taxon>
        <taxon>Viridiplantae</taxon>
        <taxon>Streptophyta</taxon>
        <taxon>Embryophyta</taxon>
        <taxon>Tracheophyta</taxon>
        <taxon>Spermatophyta</taxon>
        <taxon>Magnoliopsida</taxon>
        <taxon>eudicotyledons</taxon>
        <taxon>Gunneridae</taxon>
        <taxon>Pentapetalae</taxon>
        <taxon>rosids</taxon>
        <taxon>fabids</taxon>
        <taxon>Rosales</taxon>
        <taxon>Cannabaceae</taxon>
        <taxon>Cannabis</taxon>
    </lineage>
</organism>
<dbReference type="GO" id="GO:0009535">
    <property type="term" value="C:chloroplast thylakoid membrane"/>
    <property type="evidence" value="ECO:0007669"/>
    <property type="project" value="UniProtKB-SubCell"/>
</dbReference>
<dbReference type="PANTHER" id="PTHR10906">
    <property type="entry name" value="SECY/SEC61-ALPHA FAMILY MEMBER"/>
    <property type="match status" value="1"/>
</dbReference>
<evidence type="ECO:0000313" key="4">
    <source>
        <dbReference type="Proteomes" id="UP000583929"/>
    </source>
</evidence>
<keyword evidence="2" id="KW-0472">Membrane</keyword>
<dbReference type="Proteomes" id="UP000583929">
    <property type="component" value="Unassembled WGS sequence"/>
</dbReference>
<sequence>MWRYSRNFVVDLLRKWMNKSEYVPLGGIAYYVSAPSSSEDMAANPFHSLFFVVFMLSACALFSKYVAALPPSTSSPRRCCQEASLRVPFLHTTSFVLGFRPFGPFDHSFKNVLKSKNTILKACPFGVRFLFLKSEASLSLYTPLKKTSNPLY</sequence>
<accession>A0A803NK76</accession>
<dbReference type="EMBL" id="JAATIQ010000128">
    <property type="protein sequence ID" value="KAF4379502.1"/>
    <property type="molecule type" value="Genomic_DNA"/>
</dbReference>
<protein>
    <submittedName>
        <fullName evidence="3">Uncharacterized protein</fullName>
    </submittedName>
</protein>
<gene>
    <name evidence="3" type="ORF">G4B88_018198</name>
</gene>
<dbReference type="SUPFAM" id="SSF103491">
    <property type="entry name" value="Preprotein translocase SecY subunit"/>
    <property type="match status" value="1"/>
</dbReference>
<comment type="caution">
    <text evidence="3">The sequence shown here is derived from an EMBL/GenBank/DDBJ whole genome shotgun (WGS) entry which is preliminary data.</text>
</comment>
<comment type="subcellular location">
    <subcellularLocation>
        <location evidence="1">Plastid</location>
        <location evidence="1">Chloroplast thylakoid membrane</location>
        <topology evidence="1">Multi-pass membrane protein</topology>
    </subcellularLocation>
</comment>
<evidence type="ECO:0000256" key="1">
    <source>
        <dbReference type="ARBA" id="ARBA00004454"/>
    </source>
</evidence>
<evidence type="ECO:0000256" key="2">
    <source>
        <dbReference type="SAM" id="Phobius"/>
    </source>
</evidence>
<dbReference type="InterPro" id="IPR002208">
    <property type="entry name" value="SecY/SEC61-alpha"/>
</dbReference>
<dbReference type="AlphaFoldDB" id="A0A7J6G9M1"/>
<name>A0A7J6G9M1_CANSA</name>
<keyword evidence="4" id="KW-1185">Reference proteome</keyword>
<feature type="transmembrane region" description="Helical" evidence="2">
    <location>
        <begin position="46"/>
        <end position="67"/>
    </location>
</feature>